<accession>A0A8X6HPX7</accession>
<organism evidence="1 2">
    <name type="scientific">Trichonephila clavata</name>
    <name type="common">Joro spider</name>
    <name type="synonym">Nephila clavata</name>
    <dbReference type="NCBI Taxonomy" id="2740835"/>
    <lineage>
        <taxon>Eukaryota</taxon>
        <taxon>Metazoa</taxon>
        <taxon>Ecdysozoa</taxon>
        <taxon>Arthropoda</taxon>
        <taxon>Chelicerata</taxon>
        <taxon>Arachnida</taxon>
        <taxon>Araneae</taxon>
        <taxon>Araneomorphae</taxon>
        <taxon>Entelegynae</taxon>
        <taxon>Araneoidea</taxon>
        <taxon>Nephilidae</taxon>
        <taxon>Trichonephila</taxon>
    </lineage>
</organism>
<keyword evidence="2" id="KW-1185">Reference proteome</keyword>
<reference evidence="1" key="1">
    <citation type="submission" date="2020-07" db="EMBL/GenBank/DDBJ databases">
        <title>Multicomponent nature underlies the extraordinary mechanical properties of spider dragline silk.</title>
        <authorList>
            <person name="Kono N."/>
            <person name="Nakamura H."/>
            <person name="Mori M."/>
            <person name="Yoshida Y."/>
            <person name="Ohtoshi R."/>
            <person name="Malay A.D."/>
            <person name="Moran D.A.P."/>
            <person name="Tomita M."/>
            <person name="Numata K."/>
            <person name="Arakawa K."/>
        </authorList>
    </citation>
    <scope>NUCLEOTIDE SEQUENCE</scope>
</reference>
<protein>
    <submittedName>
        <fullName evidence="1">Integrase_H2C2 domain-containing protein</fullName>
    </submittedName>
</protein>
<evidence type="ECO:0000313" key="1">
    <source>
        <dbReference type="EMBL" id="GFR27393.1"/>
    </source>
</evidence>
<gene>
    <name evidence="1" type="primary">AVEN_149792_1</name>
    <name evidence="1" type="ORF">TNCT_558271</name>
</gene>
<dbReference type="AlphaFoldDB" id="A0A8X6HPX7"/>
<evidence type="ECO:0000313" key="2">
    <source>
        <dbReference type="Proteomes" id="UP000887116"/>
    </source>
</evidence>
<comment type="caution">
    <text evidence="1">The sequence shown here is derived from an EMBL/GenBank/DDBJ whole genome shotgun (WGS) entry which is preliminary data.</text>
</comment>
<name>A0A8X6HPX7_TRICU</name>
<dbReference type="OrthoDB" id="6435507at2759"/>
<dbReference type="Proteomes" id="UP000887116">
    <property type="component" value="Unassembled WGS sequence"/>
</dbReference>
<proteinExistence type="predicted"/>
<dbReference type="EMBL" id="BMAO01008907">
    <property type="protein sequence ID" value="GFR27393.1"/>
    <property type="molecule type" value="Genomic_DNA"/>
</dbReference>
<sequence length="72" mass="8501">MEARISLTILESLHFPSRTCFWRDSMIVLAWIKNTEPWNTFVGNRVKEITELTNIDDWRHVPGDVNQEDLLT</sequence>